<dbReference type="PROSITE" id="PS50132">
    <property type="entry name" value="RGS"/>
    <property type="match status" value="1"/>
</dbReference>
<dbReference type="Gene3D" id="1.10.167.10">
    <property type="entry name" value="Regulator of G-protein Signalling 4, domain 2"/>
    <property type="match status" value="1"/>
</dbReference>
<dbReference type="PhylomeDB" id="A0A0D2WLI0"/>
<keyword evidence="2" id="KW-0812">Transmembrane</keyword>
<dbReference type="InterPro" id="IPR044926">
    <property type="entry name" value="RGS_subdomain_2"/>
</dbReference>
<dbReference type="OrthoDB" id="2115262at2759"/>
<keyword evidence="2" id="KW-0472">Membrane</keyword>
<accession>A0A0D2WLI0</accession>
<evidence type="ECO:0000313" key="4">
    <source>
        <dbReference type="EMBL" id="KJE91440.1"/>
    </source>
</evidence>
<dbReference type="RefSeq" id="XP_004349324.1">
    <property type="nucleotide sequence ID" value="XM_004349274.2"/>
</dbReference>
<feature type="transmembrane region" description="Helical" evidence="2">
    <location>
        <begin position="233"/>
        <end position="253"/>
    </location>
</feature>
<dbReference type="eggNOG" id="ENOG502TF8V">
    <property type="taxonomic scope" value="Eukaryota"/>
</dbReference>
<feature type="transmembrane region" description="Helical" evidence="2">
    <location>
        <begin position="6"/>
        <end position="27"/>
    </location>
</feature>
<feature type="transmembrane region" description="Helical" evidence="2">
    <location>
        <begin position="70"/>
        <end position="88"/>
    </location>
</feature>
<feature type="region of interest" description="Disordered" evidence="1">
    <location>
        <begin position="296"/>
        <end position="324"/>
    </location>
</feature>
<evidence type="ECO:0000313" key="5">
    <source>
        <dbReference type="Proteomes" id="UP000008743"/>
    </source>
</evidence>
<evidence type="ECO:0000256" key="1">
    <source>
        <dbReference type="SAM" id="MobiDB-lite"/>
    </source>
</evidence>
<dbReference type="PANTHER" id="PTHR10845">
    <property type="entry name" value="REGULATOR OF G PROTEIN SIGNALING"/>
    <property type="match status" value="1"/>
</dbReference>
<gene>
    <name evidence="4" type="ORF">CAOG_002574</name>
</gene>
<organism evidence="4 5">
    <name type="scientific">Capsaspora owczarzaki (strain ATCC 30864)</name>
    <dbReference type="NCBI Taxonomy" id="595528"/>
    <lineage>
        <taxon>Eukaryota</taxon>
        <taxon>Filasterea</taxon>
        <taxon>Capsaspora</taxon>
    </lineage>
</organism>
<dbReference type="Pfam" id="PF00615">
    <property type="entry name" value="RGS"/>
    <property type="match status" value="1"/>
</dbReference>
<dbReference type="EMBL" id="KE346362">
    <property type="protein sequence ID" value="KJE91440.1"/>
    <property type="molecule type" value="Genomic_DNA"/>
</dbReference>
<dbReference type="SMART" id="SM00315">
    <property type="entry name" value="RGS"/>
    <property type="match status" value="1"/>
</dbReference>
<dbReference type="InterPro" id="IPR036305">
    <property type="entry name" value="RGS_sf"/>
</dbReference>
<feature type="transmembrane region" description="Helical" evidence="2">
    <location>
        <begin position="122"/>
        <end position="147"/>
    </location>
</feature>
<keyword evidence="5" id="KW-1185">Reference proteome</keyword>
<feature type="domain" description="RGS" evidence="3">
    <location>
        <begin position="369"/>
        <end position="482"/>
    </location>
</feature>
<name>A0A0D2WLI0_CAPO3</name>
<feature type="transmembrane region" description="Helical" evidence="2">
    <location>
        <begin position="39"/>
        <end position="58"/>
    </location>
</feature>
<dbReference type="AlphaFoldDB" id="A0A0D2WLI0"/>
<dbReference type="SUPFAM" id="SSF48097">
    <property type="entry name" value="Regulator of G-protein signaling, RGS"/>
    <property type="match status" value="1"/>
</dbReference>
<dbReference type="InParanoid" id="A0A0D2WLI0"/>
<feature type="transmembrane region" description="Helical" evidence="2">
    <location>
        <begin position="199"/>
        <end position="221"/>
    </location>
</feature>
<evidence type="ECO:0000259" key="3">
    <source>
        <dbReference type="PROSITE" id="PS50132"/>
    </source>
</evidence>
<dbReference type="Proteomes" id="UP000008743">
    <property type="component" value="Unassembled WGS sequence"/>
</dbReference>
<dbReference type="InterPro" id="IPR016137">
    <property type="entry name" value="RGS"/>
</dbReference>
<reference evidence="5" key="1">
    <citation type="submission" date="2011-02" db="EMBL/GenBank/DDBJ databases">
        <title>The Genome Sequence of Capsaspora owczarzaki ATCC 30864.</title>
        <authorList>
            <person name="Russ C."/>
            <person name="Cuomo C."/>
            <person name="Burger G."/>
            <person name="Gray M.W."/>
            <person name="Holland P.W.H."/>
            <person name="King N."/>
            <person name="Lang F.B.F."/>
            <person name="Roger A.J."/>
            <person name="Ruiz-Trillo I."/>
            <person name="Young S.K."/>
            <person name="Zeng Q."/>
            <person name="Gargeya S."/>
            <person name="Alvarado L."/>
            <person name="Berlin A."/>
            <person name="Chapman S.B."/>
            <person name="Chen Z."/>
            <person name="Freedman E."/>
            <person name="Gellesch M."/>
            <person name="Goldberg J."/>
            <person name="Griggs A."/>
            <person name="Gujja S."/>
            <person name="Heilman E."/>
            <person name="Heiman D."/>
            <person name="Howarth C."/>
            <person name="Mehta T."/>
            <person name="Neiman D."/>
            <person name="Pearson M."/>
            <person name="Roberts A."/>
            <person name="Saif S."/>
            <person name="Shea T."/>
            <person name="Shenoy N."/>
            <person name="Sisk P."/>
            <person name="Stolte C."/>
            <person name="Sykes S."/>
            <person name="White J."/>
            <person name="Yandava C."/>
            <person name="Haas B."/>
            <person name="Nusbaum C."/>
            <person name="Birren B."/>
        </authorList>
    </citation>
    <scope>NUCLEOTIDE SEQUENCE</scope>
    <source>
        <strain evidence="5">ATCC 30864</strain>
    </source>
</reference>
<sequence>MSVSDFYYALAGIVLTVNLVGLVWYWLRRDIHPIRSRGVGWSIMSGAFGTYWIVVNMFNLADKEHYPCMLFSINSCFNLCLWAVPYLLRMFTASYKYLWSMERLNQKSRWYTDHKWLISDKFMFCVFAFMTLLHFWVTFGIMLGVGLDYYRQPILNCDTKTNTRPQTYLGFVYLVSVLAFVFVLRRLKIDDAFYIKREMTWVAGFVFPLFIAFIISVNVKIPGYDTFILQIPIYWLAFIFTIYYPIILSYISAVRLKRTDSFFNLVNDADSTKTNLMMVDLASPSSDAAAKASIASNVSETQDRATESDVLPESSTPSTPTEKVAVQVDPARPMTPMEAARQAALAKTSMTALQSSTSQLGEPGQEVEPLAIIIEHPIFLEAFKKFSAQCWCSENILFYLDAMNFKHRPFNQAELDRIRREYLQRNASFELNIPESLLKTVTRRLDAGDCDCNSLDPVIAQIHKHLKFDIYPRFRLSNLFRDARRRANTPAHV</sequence>
<evidence type="ECO:0000256" key="2">
    <source>
        <dbReference type="SAM" id="Phobius"/>
    </source>
</evidence>
<protein>
    <recommendedName>
        <fullName evidence="3">RGS domain-containing protein</fullName>
    </recommendedName>
</protein>
<feature type="transmembrane region" description="Helical" evidence="2">
    <location>
        <begin position="167"/>
        <end position="187"/>
    </location>
</feature>
<proteinExistence type="predicted"/>
<keyword evidence="2" id="KW-1133">Transmembrane helix</keyword>
<dbReference type="CDD" id="cd07440">
    <property type="entry name" value="RGS"/>
    <property type="match status" value="1"/>
</dbReference>
<dbReference type="PANTHER" id="PTHR10845:SF192">
    <property type="entry name" value="DOUBLE HIT, ISOFORM B"/>
    <property type="match status" value="1"/>
</dbReference>